<evidence type="ECO:0000313" key="14">
    <source>
        <dbReference type="Proteomes" id="UP000095728"/>
    </source>
</evidence>
<keyword evidence="5" id="KW-0677">Repeat</keyword>
<dbReference type="OrthoDB" id="43906at2759"/>
<keyword evidence="3 11" id="KW-0813">Transport</keyword>
<proteinExistence type="inferred from homology"/>
<comment type="caution">
    <text evidence="13">The sequence shown here is derived from an EMBL/GenBank/DDBJ whole genome shotgun (WGS) entry which is preliminary data.</text>
</comment>
<gene>
    <name evidence="13" type="ORF">AWRI3579_g973</name>
</gene>
<evidence type="ECO:0000256" key="10">
    <source>
        <dbReference type="PROSITE-ProRule" id="PRU00282"/>
    </source>
</evidence>
<feature type="region of interest" description="Disordered" evidence="12">
    <location>
        <begin position="160"/>
        <end position="186"/>
    </location>
</feature>
<feature type="repeat" description="Solcar" evidence="10">
    <location>
        <begin position="18"/>
        <end position="116"/>
    </location>
</feature>
<name>A0A1E5RNQ4_9ASCO</name>
<dbReference type="EMBL" id="LPNM01000005">
    <property type="protein sequence ID" value="OEJ88519.1"/>
    <property type="molecule type" value="Genomic_DNA"/>
</dbReference>
<keyword evidence="8" id="KW-0496">Mitochondrion</keyword>
<dbReference type="PROSITE" id="PS50920">
    <property type="entry name" value="SOLCAR"/>
    <property type="match status" value="3"/>
</dbReference>
<evidence type="ECO:0000256" key="2">
    <source>
        <dbReference type="ARBA" id="ARBA00006375"/>
    </source>
</evidence>
<keyword evidence="14" id="KW-1185">Reference proteome</keyword>
<reference evidence="14" key="1">
    <citation type="journal article" date="2016" name="Genome Announc.">
        <title>Genome sequences of three species of Hanseniaspora isolated from spontaneous wine fermentations.</title>
        <authorList>
            <person name="Sternes P.R."/>
            <person name="Lee D."/>
            <person name="Kutyna D.R."/>
            <person name="Borneman A.R."/>
        </authorList>
    </citation>
    <scope>NUCLEOTIDE SEQUENCE [LARGE SCALE GENOMIC DNA]</scope>
    <source>
        <strain evidence="14">AWRI3579</strain>
    </source>
</reference>
<keyword evidence="7" id="KW-1133">Transmembrane helix</keyword>
<dbReference type="InterPro" id="IPR018108">
    <property type="entry name" value="MCP_transmembrane"/>
</dbReference>
<keyword evidence="4 10" id="KW-0812">Transmembrane</keyword>
<evidence type="ECO:0000256" key="6">
    <source>
        <dbReference type="ARBA" id="ARBA00022792"/>
    </source>
</evidence>
<protein>
    <submittedName>
        <fullName evidence="13">Mitochondrial RNA-splicing protein MRS4</fullName>
    </submittedName>
</protein>
<evidence type="ECO:0000256" key="7">
    <source>
        <dbReference type="ARBA" id="ARBA00022989"/>
    </source>
</evidence>
<dbReference type="Proteomes" id="UP000095728">
    <property type="component" value="Unassembled WGS sequence"/>
</dbReference>
<feature type="repeat" description="Solcar" evidence="10">
    <location>
        <begin position="126"/>
        <end position="248"/>
    </location>
</feature>
<organism evidence="13 14">
    <name type="scientific">Hanseniaspora osmophila</name>
    <dbReference type="NCBI Taxonomy" id="56408"/>
    <lineage>
        <taxon>Eukaryota</taxon>
        <taxon>Fungi</taxon>
        <taxon>Dikarya</taxon>
        <taxon>Ascomycota</taxon>
        <taxon>Saccharomycotina</taxon>
        <taxon>Saccharomycetes</taxon>
        <taxon>Saccharomycodales</taxon>
        <taxon>Saccharomycodaceae</taxon>
        <taxon>Hanseniaspora</taxon>
    </lineage>
</organism>
<dbReference type="STRING" id="56408.A0A1E5RNQ4"/>
<feature type="compositionally biased region" description="Polar residues" evidence="12">
    <location>
        <begin position="167"/>
        <end position="179"/>
    </location>
</feature>
<dbReference type="Pfam" id="PF00153">
    <property type="entry name" value="Mito_carr"/>
    <property type="match status" value="3"/>
</dbReference>
<dbReference type="InterPro" id="IPR023395">
    <property type="entry name" value="MCP_dom_sf"/>
</dbReference>
<dbReference type="Gene3D" id="1.50.40.10">
    <property type="entry name" value="Mitochondrial carrier domain"/>
    <property type="match status" value="2"/>
</dbReference>
<keyword evidence="6" id="KW-0999">Mitochondrion inner membrane</keyword>
<evidence type="ECO:0000256" key="1">
    <source>
        <dbReference type="ARBA" id="ARBA00004448"/>
    </source>
</evidence>
<evidence type="ECO:0000256" key="3">
    <source>
        <dbReference type="ARBA" id="ARBA00022448"/>
    </source>
</evidence>
<dbReference type="GO" id="GO:0015093">
    <property type="term" value="F:ferrous iron transmembrane transporter activity"/>
    <property type="evidence" value="ECO:0007669"/>
    <property type="project" value="TreeGrafter"/>
</dbReference>
<feature type="repeat" description="Solcar" evidence="10">
    <location>
        <begin position="255"/>
        <end position="348"/>
    </location>
</feature>
<sequence length="363" mass="39649">MDYTVAEEIDYEALPSNSPLSHQLMAGAFAGVMEHSIMFPIDAIKTRMQALATASASASSAISASKLMQSGIIRTITSISTQEGSLALWKGVQSVILGAGPAHAVYFATYETVKDKISQNNKYSIPQPIVTGFSGICATIAADALMNPFDTIKQRMQLQTGKKRSKISNNERVNSISSPTTTTAATTAQQKHVAESIVGKDLKMMHVASRIYKNEGFLAFYYSYPTTIAMNIPFAALNFSIYEASTQYFNPSNVYNPWIHCLCGGISGAICAAVTTPLDCIKTVLQVRGSDSVTNDEFKKADTFKKASNAIYKNFGYKGFWRGLKPRIISNMPATAISWTAYECAKNFFSFYDKNGNKNNKFA</sequence>
<keyword evidence="9 10" id="KW-0472">Membrane</keyword>
<evidence type="ECO:0000256" key="12">
    <source>
        <dbReference type="SAM" id="MobiDB-lite"/>
    </source>
</evidence>
<dbReference type="InParanoid" id="A0A1E5RNQ4"/>
<comment type="similarity">
    <text evidence="2 11">Belongs to the mitochondrial carrier (TC 2.A.29) family.</text>
</comment>
<accession>A0A1E5RNQ4</accession>
<dbReference type="SUPFAM" id="SSF103506">
    <property type="entry name" value="Mitochondrial carrier"/>
    <property type="match status" value="1"/>
</dbReference>
<dbReference type="AlphaFoldDB" id="A0A1E5RNQ4"/>
<dbReference type="GO" id="GO:0005743">
    <property type="term" value="C:mitochondrial inner membrane"/>
    <property type="evidence" value="ECO:0007669"/>
    <property type="project" value="UniProtKB-SubCell"/>
</dbReference>
<evidence type="ECO:0000256" key="9">
    <source>
        <dbReference type="ARBA" id="ARBA00023136"/>
    </source>
</evidence>
<evidence type="ECO:0000256" key="11">
    <source>
        <dbReference type="RuleBase" id="RU000488"/>
    </source>
</evidence>
<dbReference type="GO" id="GO:0048250">
    <property type="term" value="P:iron import into the mitochondrion"/>
    <property type="evidence" value="ECO:0007669"/>
    <property type="project" value="TreeGrafter"/>
</dbReference>
<dbReference type="PRINTS" id="PR00926">
    <property type="entry name" value="MITOCARRIER"/>
</dbReference>
<evidence type="ECO:0000256" key="4">
    <source>
        <dbReference type="ARBA" id="ARBA00022692"/>
    </source>
</evidence>
<dbReference type="FunCoup" id="A0A1E5RNQ4">
    <property type="interactions" value="729"/>
</dbReference>
<evidence type="ECO:0000256" key="8">
    <source>
        <dbReference type="ARBA" id="ARBA00023128"/>
    </source>
</evidence>
<comment type="subcellular location">
    <subcellularLocation>
        <location evidence="1">Mitochondrion inner membrane</location>
        <topology evidence="1">Multi-pass membrane protein</topology>
    </subcellularLocation>
</comment>
<evidence type="ECO:0000256" key="5">
    <source>
        <dbReference type="ARBA" id="ARBA00022737"/>
    </source>
</evidence>
<dbReference type="InterPro" id="IPR002067">
    <property type="entry name" value="MCP"/>
</dbReference>
<dbReference type="PANTHER" id="PTHR45758">
    <property type="entry name" value="MITOFERRIN-1-RELATED"/>
    <property type="match status" value="1"/>
</dbReference>
<dbReference type="PANTHER" id="PTHR45758:SF4">
    <property type="entry name" value="MITOFERRIN-1"/>
    <property type="match status" value="1"/>
</dbReference>
<evidence type="ECO:0000313" key="13">
    <source>
        <dbReference type="EMBL" id="OEJ88519.1"/>
    </source>
</evidence>